<keyword evidence="13" id="KW-0732">Signal</keyword>
<keyword evidence="4" id="KW-0410">Iron transport</keyword>
<dbReference type="GO" id="GO:0006826">
    <property type="term" value="P:iron ion transport"/>
    <property type="evidence" value="ECO:0007669"/>
    <property type="project" value="UniProtKB-KW"/>
</dbReference>
<dbReference type="RefSeq" id="WP_137117400.1">
    <property type="nucleotide sequence ID" value="NZ_CP032323.1"/>
</dbReference>
<comment type="similarity">
    <text evidence="11">Belongs to the TonB-dependent receptor family.</text>
</comment>
<accession>A0A4D8PT74</accession>
<dbReference type="InterPro" id="IPR012910">
    <property type="entry name" value="Plug_dom"/>
</dbReference>
<evidence type="ECO:0000256" key="8">
    <source>
        <dbReference type="ARBA" id="ARBA00023077"/>
    </source>
</evidence>
<sequence>MPISPPVFRPASSMKAAGRSLLAALPLLLPATQAMAQADPQPAVIPLPALTVTASKQGATTFDTPASASVVDERTLDEGRLQGVGEIAQHQPNVYLTGFTGSTPQLTIRGLGFSDDESDSVSTSVLVDGVPAYGLVLGTLFDLEQVEILRGPQSTLYGQNGMGGLVALLSKDPGFVQGGHAEVDYGTGNRRRLTMSGDQPLSDRTALWVTLGGEDADGFIGAAGSAGSSCCTRKRRVANGDSASTGCARAAAMISSRPRRWPGTMPPPPTKAVPTPSPIRW</sequence>
<evidence type="ECO:0000256" key="7">
    <source>
        <dbReference type="ARBA" id="ARBA00023065"/>
    </source>
</evidence>
<evidence type="ECO:0000313" key="15">
    <source>
        <dbReference type="EMBL" id="QCN98329.1"/>
    </source>
</evidence>
<keyword evidence="15" id="KW-0614">Plasmid</keyword>
<dbReference type="Pfam" id="PF07715">
    <property type="entry name" value="Plug"/>
    <property type="match status" value="1"/>
</dbReference>
<dbReference type="Gene3D" id="2.40.170.20">
    <property type="entry name" value="TonB-dependent receptor, beta-barrel domain"/>
    <property type="match status" value="1"/>
</dbReference>
<dbReference type="PANTHER" id="PTHR32552:SF81">
    <property type="entry name" value="TONB-DEPENDENT OUTER MEMBRANE RECEPTOR"/>
    <property type="match status" value="1"/>
</dbReference>
<dbReference type="InterPro" id="IPR039426">
    <property type="entry name" value="TonB-dep_rcpt-like"/>
</dbReference>
<dbReference type="PROSITE" id="PS52016">
    <property type="entry name" value="TONB_DEPENDENT_REC_3"/>
    <property type="match status" value="1"/>
</dbReference>
<comment type="subcellular location">
    <subcellularLocation>
        <location evidence="1 11">Cell outer membrane</location>
        <topology evidence="1 11">Multi-pass membrane protein</topology>
    </subcellularLocation>
</comment>
<keyword evidence="10 11" id="KW-0998">Cell outer membrane</keyword>
<evidence type="ECO:0000256" key="10">
    <source>
        <dbReference type="ARBA" id="ARBA00023237"/>
    </source>
</evidence>
<evidence type="ECO:0000313" key="16">
    <source>
        <dbReference type="Proteomes" id="UP000298595"/>
    </source>
</evidence>
<feature type="chain" id="PRO_5020373263" description="TonB-dependent receptor plug domain-containing protein" evidence="13">
    <location>
        <begin position="37"/>
        <end position="281"/>
    </location>
</feature>
<keyword evidence="8" id="KW-0798">TonB box</keyword>
<name>A0A4D8PT74_9PROT</name>
<keyword evidence="2 11" id="KW-0813">Transport</keyword>
<reference evidence="15 16" key="1">
    <citation type="submission" date="2018-09" db="EMBL/GenBank/DDBJ databases">
        <title>Whole genome based analysis of evolution and adaptive divergence in Indian and Brazilian strains of Azospirillum brasilense.</title>
        <authorList>
            <person name="Singh C."/>
            <person name="Tripathi A.K."/>
        </authorList>
    </citation>
    <scope>NUCLEOTIDE SEQUENCE [LARGE SCALE GENOMIC DNA]</scope>
    <source>
        <strain evidence="15 16">MTCC4035</strain>
        <plasmid evidence="15 16">p2</plasmid>
    </source>
</reference>
<dbReference type="GO" id="GO:0009279">
    <property type="term" value="C:cell outer membrane"/>
    <property type="evidence" value="ECO:0007669"/>
    <property type="project" value="UniProtKB-SubCell"/>
</dbReference>
<proteinExistence type="inferred from homology"/>
<evidence type="ECO:0000256" key="1">
    <source>
        <dbReference type="ARBA" id="ARBA00004571"/>
    </source>
</evidence>
<evidence type="ECO:0000256" key="4">
    <source>
        <dbReference type="ARBA" id="ARBA00022496"/>
    </source>
</evidence>
<feature type="region of interest" description="Disordered" evidence="12">
    <location>
        <begin position="257"/>
        <end position="281"/>
    </location>
</feature>
<evidence type="ECO:0000256" key="13">
    <source>
        <dbReference type="SAM" id="SignalP"/>
    </source>
</evidence>
<dbReference type="KEGG" id="aare:D3093_24025"/>
<keyword evidence="7" id="KW-0406">Ion transport</keyword>
<feature type="signal peptide" evidence="13">
    <location>
        <begin position="1"/>
        <end position="36"/>
    </location>
</feature>
<dbReference type="InterPro" id="IPR036942">
    <property type="entry name" value="Beta-barrel_TonB_sf"/>
</dbReference>
<evidence type="ECO:0000256" key="6">
    <source>
        <dbReference type="ARBA" id="ARBA00023004"/>
    </source>
</evidence>
<dbReference type="PANTHER" id="PTHR32552">
    <property type="entry name" value="FERRICHROME IRON RECEPTOR-RELATED"/>
    <property type="match status" value="1"/>
</dbReference>
<evidence type="ECO:0000256" key="2">
    <source>
        <dbReference type="ARBA" id="ARBA00022448"/>
    </source>
</evidence>
<evidence type="ECO:0000256" key="9">
    <source>
        <dbReference type="ARBA" id="ARBA00023136"/>
    </source>
</evidence>
<keyword evidence="9 11" id="KW-0472">Membrane</keyword>
<evidence type="ECO:0000256" key="12">
    <source>
        <dbReference type="SAM" id="MobiDB-lite"/>
    </source>
</evidence>
<keyword evidence="6" id="KW-0408">Iron</keyword>
<geneLocation type="plasmid" evidence="15 16">
    <name>p2</name>
</geneLocation>
<gene>
    <name evidence="15" type="ORF">D3093_24025</name>
</gene>
<dbReference type="AlphaFoldDB" id="A0A4D8PT74"/>
<feature type="domain" description="TonB-dependent receptor plug" evidence="14">
    <location>
        <begin position="62"/>
        <end position="164"/>
    </location>
</feature>
<evidence type="ECO:0000259" key="14">
    <source>
        <dbReference type="Pfam" id="PF07715"/>
    </source>
</evidence>
<feature type="compositionally biased region" description="Pro residues" evidence="12">
    <location>
        <begin position="264"/>
        <end position="281"/>
    </location>
</feature>
<evidence type="ECO:0000256" key="11">
    <source>
        <dbReference type="PROSITE-ProRule" id="PRU01360"/>
    </source>
</evidence>
<dbReference type="SUPFAM" id="SSF56935">
    <property type="entry name" value="Porins"/>
    <property type="match status" value="1"/>
</dbReference>
<organism evidence="15 16">
    <name type="scientific">Azospirillum argentinense</name>
    <dbReference type="NCBI Taxonomy" id="2970906"/>
    <lineage>
        <taxon>Bacteria</taxon>
        <taxon>Pseudomonadati</taxon>
        <taxon>Pseudomonadota</taxon>
        <taxon>Alphaproteobacteria</taxon>
        <taxon>Rhodospirillales</taxon>
        <taxon>Azospirillaceae</taxon>
        <taxon>Azospirillum</taxon>
    </lineage>
</organism>
<dbReference type="EMBL" id="CP032323">
    <property type="protein sequence ID" value="QCN98329.1"/>
    <property type="molecule type" value="Genomic_DNA"/>
</dbReference>
<keyword evidence="3 11" id="KW-1134">Transmembrane beta strand</keyword>
<protein>
    <recommendedName>
        <fullName evidence="14">TonB-dependent receptor plug domain-containing protein</fullName>
    </recommendedName>
</protein>
<dbReference type="Proteomes" id="UP000298595">
    <property type="component" value="Plasmid p2"/>
</dbReference>
<keyword evidence="5 11" id="KW-0812">Transmembrane</keyword>
<evidence type="ECO:0000256" key="5">
    <source>
        <dbReference type="ARBA" id="ARBA00022692"/>
    </source>
</evidence>
<evidence type="ECO:0000256" key="3">
    <source>
        <dbReference type="ARBA" id="ARBA00022452"/>
    </source>
</evidence>